<name>A0A9X2Z680_9MYCO</name>
<keyword evidence="2" id="KW-1185">Reference proteome</keyword>
<protein>
    <submittedName>
        <fullName evidence="1">Uncharacterized protein</fullName>
    </submittedName>
</protein>
<dbReference type="AlphaFoldDB" id="A0A9X2Z680"/>
<dbReference type="RefSeq" id="WP_263997882.1">
    <property type="nucleotide sequence ID" value="NZ_JACKVK010000011.1"/>
</dbReference>
<gene>
    <name evidence="1" type="ORF">H7K45_20790</name>
</gene>
<accession>A0A9X2Z680</accession>
<reference evidence="1" key="2">
    <citation type="journal article" date="2022" name="BMC Genomics">
        <title>Comparative genome analysis of mycobacteria focusing on tRNA and non-coding RNA.</title>
        <authorList>
            <person name="Behra P.R.K."/>
            <person name="Pettersson B.M.F."/>
            <person name="Ramesh M."/>
            <person name="Das S."/>
            <person name="Dasgupta S."/>
            <person name="Kirsebom L.A."/>
        </authorList>
    </citation>
    <scope>NUCLEOTIDE SEQUENCE</scope>
    <source>
        <strain evidence="1">DSM 44838</strain>
    </source>
</reference>
<sequence>MARLNALLRKFEEGRAVDVLNGITNANRVQALTELQARFDHLAGVPPVTPGTLRPIR</sequence>
<evidence type="ECO:0000313" key="1">
    <source>
        <dbReference type="EMBL" id="MCV7422994.1"/>
    </source>
</evidence>
<organism evidence="1 2">
    <name type="scientific">Mycobacterium yunnanensis</name>
    <dbReference type="NCBI Taxonomy" id="368477"/>
    <lineage>
        <taxon>Bacteria</taxon>
        <taxon>Bacillati</taxon>
        <taxon>Actinomycetota</taxon>
        <taxon>Actinomycetes</taxon>
        <taxon>Mycobacteriales</taxon>
        <taxon>Mycobacteriaceae</taxon>
        <taxon>Mycobacterium</taxon>
    </lineage>
</organism>
<dbReference type="Proteomes" id="UP001141629">
    <property type="component" value="Unassembled WGS sequence"/>
</dbReference>
<reference evidence="1" key="1">
    <citation type="submission" date="2020-07" db="EMBL/GenBank/DDBJ databases">
        <authorList>
            <person name="Pettersson B.M.F."/>
            <person name="Behra P.R.K."/>
            <person name="Ramesh M."/>
            <person name="Das S."/>
            <person name="Dasgupta S."/>
            <person name="Kirsebom L.A."/>
        </authorList>
    </citation>
    <scope>NUCLEOTIDE SEQUENCE</scope>
    <source>
        <strain evidence="1">DSM 44838</strain>
    </source>
</reference>
<comment type="caution">
    <text evidence="1">The sequence shown here is derived from an EMBL/GenBank/DDBJ whole genome shotgun (WGS) entry which is preliminary data.</text>
</comment>
<dbReference type="EMBL" id="JACKVK010000011">
    <property type="protein sequence ID" value="MCV7422994.1"/>
    <property type="molecule type" value="Genomic_DNA"/>
</dbReference>
<evidence type="ECO:0000313" key="2">
    <source>
        <dbReference type="Proteomes" id="UP001141629"/>
    </source>
</evidence>
<proteinExistence type="predicted"/>